<organism evidence="2 3">
    <name type="scientific">Pseudomonas kuykendallii</name>
    <dbReference type="NCBI Taxonomy" id="1007099"/>
    <lineage>
        <taxon>Bacteria</taxon>
        <taxon>Pseudomonadati</taxon>
        <taxon>Pseudomonadota</taxon>
        <taxon>Gammaproteobacteria</taxon>
        <taxon>Pseudomonadales</taxon>
        <taxon>Pseudomonadaceae</taxon>
        <taxon>Pseudomonas</taxon>
    </lineage>
</organism>
<dbReference type="InterPro" id="IPR006675">
    <property type="entry name" value="HDIG_dom"/>
</dbReference>
<keyword evidence="3" id="KW-1185">Reference proteome</keyword>
<gene>
    <name evidence="2" type="ORF">SAMN05216287_0905</name>
</gene>
<evidence type="ECO:0000313" key="3">
    <source>
        <dbReference type="Proteomes" id="UP000243778"/>
    </source>
</evidence>
<dbReference type="InterPro" id="IPR003607">
    <property type="entry name" value="HD/PDEase_dom"/>
</dbReference>
<dbReference type="CDD" id="cd00077">
    <property type="entry name" value="HDc"/>
    <property type="match status" value="1"/>
</dbReference>
<accession>A0A1H2T8Q3</accession>
<feature type="domain" description="HD-GYP" evidence="1">
    <location>
        <begin position="157"/>
        <end position="355"/>
    </location>
</feature>
<name>A0A1H2T8Q3_9PSED</name>
<dbReference type="PANTHER" id="PTHR43155:SF2">
    <property type="entry name" value="CYCLIC DI-GMP PHOSPHODIESTERASE PA4108"/>
    <property type="match status" value="1"/>
</dbReference>
<dbReference type="GO" id="GO:0008081">
    <property type="term" value="F:phosphoric diester hydrolase activity"/>
    <property type="evidence" value="ECO:0007669"/>
    <property type="project" value="UniProtKB-ARBA"/>
</dbReference>
<dbReference type="SUPFAM" id="SSF109604">
    <property type="entry name" value="HD-domain/PDEase-like"/>
    <property type="match status" value="1"/>
</dbReference>
<dbReference type="SMART" id="SM00471">
    <property type="entry name" value="HDc"/>
    <property type="match status" value="1"/>
</dbReference>
<protein>
    <submittedName>
        <fullName evidence="2">HDIG domain-containing protein</fullName>
    </submittedName>
</protein>
<evidence type="ECO:0000313" key="2">
    <source>
        <dbReference type="EMBL" id="SDW40085.1"/>
    </source>
</evidence>
<dbReference type="AlphaFoldDB" id="A0A1H2T8Q3"/>
<dbReference type="InterPro" id="IPR021812">
    <property type="entry name" value="DUF3391"/>
</dbReference>
<dbReference type="InterPro" id="IPR037522">
    <property type="entry name" value="HD_GYP_dom"/>
</dbReference>
<dbReference type="PROSITE" id="PS51832">
    <property type="entry name" value="HD_GYP"/>
    <property type="match status" value="1"/>
</dbReference>
<dbReference type="EMBL" id="FNNU01000001">
    <property type="protein sequence ID" value="SDW40085.1"/>
    <property type="molecule type" value="Genomic_DNA"/>
</dbReference>
<dbReference type="Proteomes" id="UP000243778">
    <property type="component" value="Unassembled WGS sequence"/>
</dbReference>
<dbReference type="STRING" id="1007099.SAMN05216287_0905"/>
<dbReference type="Pfam" id="PF11871">
    <property type="entry name" value="DUF3391"/>
    <property type="match status" value="1"/>
</dbReference>
<reference evidence="3" key="1">
    <citation type="submission" date="2016-10" db="EMBL/GenBank/DDBJ databases">
        <authorList>
            <person name="Varghese N."/>
            <person name="Submissions S."/>
        </authorList>
    </citation>
    <scope>NUCLEOTIDE SEQUENCE [LARGE SCALE GENOMIC DNA]</scope>
    <source>
        <strain evidence="3">NRRL B-59562</strain>
    </source>
</reference>
<evidence type="ECO:0000259" key="1">
    <source>
        <dbReference type="PROSITE" id="PS51832"/>
    </source>
</evidence>
<dbReference type="NCBIfam" id="TIGR00277">
    <property type="entry name" value="HDIG"/>
    <property type="match status" value="1"/>
</dbReference>
<dbReference type="PANTHER" id="PTHR43155">
    <property type="entry name" value="CYCLIC DI-GMP PHOSPHODIESTERASE PA4108-RELATED"/>
    <property type="match status" value="1"/>
</dbReference>
<proteinExistence type="predicted"/>
<sequence length="429" mass="47574">MPLGHHGGATIRSFSSGASVLKRIALTELRIGMFIHEFSGSWMEHPFWKSRFLLENPKDLQRIRDSGIGELWIDTAKGLDVPGGQTVDEVKAQTDARLLAAVTTPTVLPPRASLEEEVARAQKLCSHSRRAVMEMFQDARMGQAVNVEQVGQLVRDITASVMRHPHALISLARLKSADEYTYMHSVAVCALMIALARQLELSDAQIQEAGVAGLLHDIGKMAIPSEVLNKPGKLTDEEFRRVCDHPQAGTDILLECKQVSALVIDVCLHHHEKIDGTGYPHRLAGDQISLFARMGAVCDVYDAITSNRPYKRGWDPAESIRKMAEWCHRHFDEAVFQAFVKSVGIYPVGSLVRLDSGRLGVVIEQNEKSLLSPRVRVFFNARTNTHLAREVVDLAKLVGRDKIVGRESPAQWGFRDIDELWSGVASPAL</sequence>
<dbReference type="Pfam" id="PF13487">
    <property type="entry name" value="HD_5"/>
    <property type="match status" value="1"/>
</dbReference>
<dbReference type="Gene3D" id="1.10.3210.10">
    <property type="entry name" value="Hypothetical protein af1432"/>
    <property type="match status" value="1"/>
</dbReference>